<dbReference type="EMBL" id="CM047738">
    <property type="protein sequence ID" value="KAJ0046395.1"/>
    <property type="molecule type" value="Genomic_DNA"/>
</dbReference>
<accession>A0ACC0Z5F2</accession>
<proteinExistence type="predicted"/>
<gene>
    <name evidence="1" type="ORF">Pint_04994</name>
</gene>
<organism evidence="1 2">
    <name type="scientific">Pistacia integerrima</name>
    <dbReference type="NCBI Taxonomy" id="434235"/>
    <lineage>
        <taxon>Eukaryota</taxon>
        <taxon>Viridiplantae</taxon>
        <taxon>Streptophyta</taxon>
        <taxon>Embryophyta</taxon>
        <taxon>Tracheophyta</taxon>
        <taxon>Spermatophyta</taxon>
        <taxon>Magnoliopsida</taxon>
        <taxon>eudicotyledons</taxon>
        <taxon>Gunneridae</taxon>
        <taxon>Pentapetalae</taxon>
        <taxon>rosids</taxon>
        <taxon>malvids</taxon>
        <taxon>Sapindales</taxon>
        <taxon>Anacardiaceae</taxon>
        <taxon>Pistacia</taxon>
    </lineage>
</organism>
<evidence type="ECO:0000313" key="2">
    <source>
        <dbReference type="Proteomes" id="UP001163603"/>
    </source>
</evidence>
<reference evidence="2" key="1">
    <citation type="journal article" date="2023" name="G3 (Bethesda)">
        <title>Genome assembly and association tests identify interacting loci associated with vigor, precocity, and sex in interspecific pistachio rootstocks.</title>
        <authorList>
            <person name="Palmer W."/>
            <person name="Jacygrad E."/>
            <person name="Sagayaradj S."/>
            <person name="Cavanaugh K."/>
            <person name="Han R."/>
            <person name="Bertier L."/>
            <person name="Beede B."/>
            <person name="Kafkas S."/>
            <person name="Golino D."/>
            <person name="Preece J."/>
            <person name="Michelmore R."/>
        </authorList>
    </citation>
    <scope>NUCLEOTIDE SEQUENCE [LARGE SCALE GENOMIC DNA]</scope>
</reference>
<keyword evidence="2" id="KW-1185">Reference proteome</keyword>
<protein>
    <submittedName>
        <fullName evidence="1">Uncharacterized protein</fullName>
    </submittedName>
</protein>
<dbReference type="Proteomes" id="UP001163603">
    <property type="component" value="Chromosome 3"/>
</dbReference>
<evidence type="ECO:0000313" key="1">
    <source>
        <dbReference type="EMBL" id="KAJ0046395.1"/>
    </source>
</evidence>
<name>A0ACC0Z5F2_9ROSI</name>
<comment type="caution">
    <text evidence="1">The sequence shown here is derived from an EMBL/GenBank/DDBJ whole genome shotgun (WGS) entry which is preliminary data.</text>
</comment>
<sequence>MSHVIAILCGDMEVSTVNSKPGYLSEWAFDDVTTFVSDDINEECEDTSHYISSTRLRTMDKSPEIRTDETCLEGDLDKKLARKGMHPNAKALEVIRSQTHIVVGASELEKEGACRVGQEQEGSTADMVRVQKLSMRDGDWLMDSSRGARVRAGFWSPDGLSYIASRVGKSLGMDRITEDTYRFGVGRIGFARVLVEVDAAQKFPEWMRVWMPNEVNDEP</sequence>